<evidence type="ECO:0000313" key="1">
    <source>
        <dbReference type="EMBL" id="PAP78470.1"/>
    </source>
</evidence>
<comment type="caution">
    <text evidence="1">The sequence shown here is derived from an EMBL/GenBank/DDBJ whole genome shotgun (WGS) entry which is preliminary data.</text>
</comment>
<dbReference type="NCBIfam" id="NF003700">
    <property type="entry name" value="PRK05313.1"/>
    <property type="match status" value="1"/>
</dbReference>
<dbReference type="SUPFAM" id="SSF51998">
    <property type="entry name" value="PFL-like glycyl radical enzymes"/>
    <property type="match status" value="1"/>
</dbReference>
<dbReference type="PANTHER" id="PTHR37560">
    <property type="entry name" value="UPF0210 PROTEIN SPR0218"/>
    <property type="match status" value="1"/>
</dbReference>
<dbReference type="OrthoDB" id="9763001at2"/>
<dbReference type="EMBL" id="MQWD01000001">
    <property type="protein sequence ID" value="PAP78470.1"/>
    <property type="molecule type" value="Genomic_DNA"/>
</dbReference>
<keyword evidence="2" id="KW-1185">Reference proteome</keyword>
<reference evidence="1 2" key="1">
    <citation type="submission" date="2016-11" db="EMBL/GenBank/DDBJ databases">
        <title>Study of marine rhodopsin-containing bacteria.</title>
        <authorList>
            <person name="Yoshizawa S."/>
            <person name="Kumagai Y."/>
            <person name="Kogure K."/>
        </authorList>
    </citation>
    <scope>NUCLEOTIDE SEQUENCE [LARGE SCALE GENOMIC DNA]</scope>
    <source>
        <strain evidence="1 2">SAORIC-28</strain>
    </source>
</reference>
<sequence>MPLSLTEVLETVRMTEADAFDIRTVTLGISLRGCASRDAESTRRNVVDRVRRVAEHHVAAAEEVERLYGVRIANKRVSITPAALVADGFSPADFVRLAEALDGAAAEVGVDYLAGFSALVEKGATPGDAALIEALPEALAATERVCASVACGSTAAGINADAVLSVARAIKGMAARTAERDSIGCAKFVAFCNAVGDNPFVAGAFHGPSEPGAALNVGISGPGVVLRAIEALGPEADFGAVTDAIKTMAFKITRAGELVGRRVAERLSERSGARVPFGVVDISLAPTPADRDSVGDVLRAMGLVDVGAPGTTAALAMLNEAVKRGGLMAARHVGGLSGAFMPVSEDQAMIDAAASGHLTLEKLEAMSAICSVGLDMVAIPGDTSAETIAGILFDEFAIGMINDKTTAVRIIPVAGKGVGEWADYGGLLGRAPVMPVSGVGNAVFARRGGRIPAPIRALTN</sequence>
<protein>
    <submittedName>
        <fullName evidence="1">PFL family protein</fullName>
    </submittedName>
</protein>
<accession>A0A271J540</accession>
<dbReference type="PANTHER" id="PTHR37560:SF1">
    <property type="entry name" value="UPF0210 PROTEIN MJ1665"/>
    <property type="match status" value="1"/>
</dbReference>
<dbReference type="InterPro" id="IPR007841">
    <property type="entry name" value="UPF0210"/>
</dbReference>
<dbReference type="Proteomes" id="UP000216339">
    <property type="component" value="Unassembled WGS sequence"/>
</dbReference>
<organism evidence="1 2">
    <name type="scientific">Rubrivirga marina</name>
    <dbReference type="NCBI Taxonomy" id="1196024"/>
    <lineage>
        <taxon>Bacteria</taxon>
        <taxon>Pseudomonadati</taxon>
        <taxon>Rhodothermota</taxon>
        <taxon>Rhodothermia</taxon>
        <taxon>Rhodothermales</taxon>
        <taxon>Rubricoccaceae</taxon>
        <taxon>Rubrivirga</taxon>
    </lineage>
</organism>
<name>A0A271J540_9BACT</name>
<dbReference type="AlphaFoldDB" id="A0A271J540"/>
<dbReference type="RefSeq" id="WP_095512148.1">
    <property type="nucleotide sequence ID" value="NZ_MQWD01000001.1"/>
</dbReference>
<proteinExistence type="predicted"/>
<dbReference type="Gene3D" id="3.20.70.20">
    <property type="match status" value="1"/>
</dbReference>
<dbReference type="Pfam" id="PF05167">
    <property type="entry name" value="DUF711"/>
    <property type="match status" value="1"/>
</dbReference>
<gene>
    <name evidence="1" type="ORF">BSZ37_19585</name>
</gene>
<evidence type="ECO:0000313" key="2">
    <source>
        <dbReference type="Proteomes" id="UP000216339"/>
    </source>
</evidence>